<name>A0ACA9RZ05_9GLOM</name>
<protein>
    <submittedName>
        <fullName evidence="1">28092_t:CDS:1</fullName>
    </submittedName>
</protein>
<feature type="non-terminal residue" evidence="1">
    <location>
        <position position="85"/>
    </location>
</feature>
<evidence type="ECO:0000313" key="1">
    <source>
        <dbReference type="EMBL" id="CAG8816641.1"/>
    </source>
</evidence>
<evidence type="ECO:0000313" key="2">
    <source>
        <dbReference type="Proteomes" id="UP000789920"/>
    </source>
</evidence>
<sequence>TDRSYFALKALEMYLRNAGDSASYLGFLTSNRSMIVKSPPLGSNWIGINGTWYRRYVIASKVLKLSQARLVAREAFFPSPSDNEG</sequence>
<feature type="non-terminal residue" evidence="1">
    <location>
        <position position="1"/>
    </location>
</feature>
<keyword evidence="2" id="KW-1185">Reference proteome</keyword>
<accession>A0ACA9RZ05</accession>
<proteinExistence type="predicted"/>
<organism evidence="1 2">
    <name type="scientific">Racocetra persica</name>
    <dbReference type="NCBI Taxonomy" id="160502"/>
    <lineage>
        <taxon>Eukaryota</taxon>
        <taxon>Fungi</taxon>
        <taxon>Fungi incertae sedis</taxon>
        <taxon>Mucoromycota</taxon>
        <taxon>Glomeromycotina</taxon>
        <taxon>Glomeromycetes</taxon>
        <taxon>Diversisporales</taxon>
        <taxon>Gigasporaceae</taxon>
        <taxon>Racocetra</taxon>
    </lineage>
</organism>
<gene>
    <name evidence="1" type="ORF">RPERSI_LOCUS24503</name>
</gene>
<comment type="caution">
    <text evidence="1">The sequence shown here is derived from an EMBL/GenBank/DDBJ whole genome shotgun (WGS) entry which is preliminary data.</text>
</comment>
<dbReference type="Proteomes" id="UP000789920">
    <property type="component" value="Unassembled WGS sequence"/>
</dbReference>
<reference evidence="1" key="1">
    <citation type="submission" date="2021-06" db="EMBL/GenBank/DDBJ databases">
        <authorList>
            <person name="Kallberg Y."/>
            <person name="Tangrot J."/>
            <person name="Rosling A."/>
        </authorList>
    </citation>
    <scope>NUCLEOTIDE SEQUENCE</scope>
    <source>
        <strain evidence="1">MA461A</strain>
    </source>
</reference>
<dbReference type="EMBL" id="CAJVQC010078828">
    <property type="protein sequence ID" value="CAG8816641.1"/>
    <property type="molecule type" value="Genomic_DNA"/>
</dbReference>